<dbReference type="EMBL" id="JBGNUJ010000007">
    <property type="protein sequence ID" value="KAL3957647.1"/>
    <property type="molecule type" value="Genomic_DNA"/>
</dbReference>
<dbReference type="Proteomes" id="UP001638806">
    <property type="component" value="Unassembled WGS sequence"/>
</dbReference>
<accession>A0ACC4DP78</accession>
<evidence type="ECO:0000313" key="2">
    <source>
        <dbReference type="Proteomes" id="UP001638806"/>
    </source>
</evidence>
<protein>
    <submittedName>
        <fullName evidence="1">Uncharacterized protein</fullName>
    </submittedName>
</protein>
<reference evidence="1" key="1">
    <citation type="submission" date="2024-12" db="EMBL/GenBank/DDBJ databases">
        <title>Comparative genomics and development of molecular markers within Purpureocillium lilacinum and among Purpureocillium species.</title>
        <authorList>
            <person name="Yeh Z.-Y."/>
            <person name="Ni N.-T."/>
            <person name="Lo P.-H."/>
            <person name="Mushyakhwo K."/>
            <person name="Lin C.-F."/>
            <person name="Nai Y.-S."/>
        </authorList>
    </citation>
    <scope>NUCLEOTIDE SEQUENCE</scope>
    <source>
        <strain evidence="1">NCHU-NPUST-175</strain>
    </source>
</reference>
<proteinExistence type="predicted"/>
<sequence>MASSSLDPIRSLLFANPIAITIGDALNSFSERRAKLGLSNPGTIETLAKEVQRDVFLNNYMFTGIRADLTKIFSMAPLFQVSHQFAMGERINPYTFAAMYGTGKVFCQGNIDNEGSLSGRFNFRWTDKLVSKSQLSISPGGQDMAQFEHEYTGNDFSASLKMLNPSFLEGGMTGIYIGSYLQSRPALTQGPECAVSYCARYKAEDWVATAQLQAAMGTLNTSYWRKLSDKVQAGVDLSLGLVPAAGGLMGGGLQKEGVTTIGAKYDFRMSTFRAQVDSKGKLSCLLEKRVAPPVMMTFAADVDHFTQQAKLGLGVSIEAAPEELQDQQEALGAQTPPNIPF</sequence>
<comment type="caution">
    <text evidence="1">The sequence shown here is derived from an EMBL/GenBank/DDBJ whole genome shotgun (WGS) entry which is preliminary data.</text>
</comment>
<evidence type="ECO:0000313" key="1">
    <source>
        <dbReference type="EMBL" id="KAL3957647.1"/>
    </source>
</evidence>
<name>A0ACC4DP78_PURLI</name>
<gene>
    <name evidence="1" type="ORF">ACCO45_008225</name>
</gene>
<keyword evidence="2" id="KW-1185">Reference proteome</keyword>
<organism evidence="1 2">
    <name type="scientific">Purpureocillium lilacinum</name>
    <name type="common">Paecilomyces lilacinus</name>
    <dbReference type="NCBI Taxonomy" id="33203"/>
    <lineage>
        <taxon>Eukaryota</taxon>
        <taxon>Fungi</taxon>
        <taxon>Dikarya</taxon>
        <taxon>Ascomycota</taxon>
        <taxon>Pezizomycotina</taxon>
        <taxon>Sordariomycetes</taxon>
        <taxon>Hypocreomycetidae</taxon>
        <taxon>Hypocreales</taxon>
        <taxon>Ophiocordycipitaceae</taxon>
        <taxon>Purpureocillium</taxon>
    </lineage>
</organism>